<dbReference type="PATRIC" id="fig|1600.4.peg.647"/>
<dbReference type="SMART" id="SM01185">
    <property type="entry name" value="EFP"/>
    <property type="match status" value="1"/>
</dbReference>
<dbReference type="KEGG" id="lae:LBAT_0632"/>
<evidence type="ECO:0000259" key="12">
    <source>
        <dbReference type="SMART" id="SM01185"/>
    </source>
</evidence>
<keyword evidence="15" id="KW-1185">Reference proteome</keyword>
<dbReference type="PIRSF" id="PIRSF005901">
    <property type="entry name" value="EF-P"/>
    <property type="match status" value="1"/>
</dbReference>
<dbReference type="EMBL" id="CP044496">
    <property type="protein sequence ID" value="QFG51091.1"/>
    <property type="molecule type" value="Genomic_DNA"/>
</dbReference>
<name>A0A0D6A2Q6_9LACO</name>
<dbReference type="SUPFAM" id="SSF50249">
    <property type="entry name" value="Nucleic acid-binding proteins"/>
    <property type="match status" value="2"/>
</dbReference>
<reference evidence="13 15" key="1">
    <citation type="submission" date="2015-03" db="EMBL/GenBank/DDBJ databases">
        <title>Complete genome sequence of Lactobacillus acetotolerans NBRC 13120.</title>
        <authorList>
            <person name="Toh H."/>
            <person name="Morita H."/>
            <person name="Fujita N."/>
        </authorList>
    </citation>
    <scope>NUCLEOTIDE SEQUENCE [LARGE SCALE GENOMIC DNA]</scope>
    <source>
        <strain evidence="13 15">NBRC 13120</strain>
    </source>
</reference>
<dbReference type="UniPathway" id="UPA00345"/>
<evidence type="ECO:0000313" key="16">
    <source>
        <dbReference type="Proteomes" id="UP000325393"/>
    </source>
</evidence>
<dbReference type="Pfam" id="PF01132">
    <property type="entry name" value="EFP"/>
    <property type="match status" value="1"/>
</dbReference>
<dbReference type="FunFam" id="2.40.50.140:FF:000004">
    <property type="entry name" value="Elongation factor P"/>
    <property type="match status" value="1"/>
</dbReference>
<dbReference type="Proteomes" id="UP000325393">
    <property type="component" value="Chromosome"/>
</dbReference>
<dbReference type="InterPro" id="IPR011768">
    <property type="entry name" value="Transl_elongation_fac_P"/>
</dbReference>
<feature type="domain" description="Elongation factor P C-terminal" evidence="11">
    <location>
        <begin position="131"/>
        <end position="186"/>
    </location>
</feature>
<dbReference type="OrthoDB" id="9801844at2"/>
<dbReference type="AlphaFoldDB" id="A0A0D6A2Q6"/>
<gene>
    <name evidence="8 14" type="primary">efp</name>
    <name evidence="14" type="ORF">LA749_03395</name>
    <name evidence="13" type="ORF">LBAT_0632</name>
</gene>
<sequence length="189" mass="21017">MTMISVNEFKNGLTIKYNNDLWRIVEFQHVKPGKGSAFVRSKLKSLNTGAVQEHTFRSTAKVETAEIETKSMQYLYNDGSSYVFMDTTTYDQLAIPREQVEDEAKYLKENMVVSVMMHDGKTLGIELPNTVDLTVTKTEPNIKGDTSSGGGKPATMETGLVVNVPFFINKGDVLTINTTDGTYISRANK</sequence>
<dbReference type="GO" id="GO:0003746">
    <property type="term" value="F:translation elongation factor activity"/>
    <property type="evidence" value="ECO:0007669"/>
    <property type="project" value="UniProtKB-UniRule"/>
</dbReference>
<dbReference type="STRING" id="1600.LBAT_0632"/>
<dbReference type="NCBIfam" id="TIGR00038">
    <property type="entry name" value="efp"/>
    <property type="match status" value="1"/>
</dbReference>
<evidence type="ECO:0000256" key="4">
    <source>
        <dbReference type="ARBA" id="ARBA00022490"/>
    </source>
</evidence>
<evidence type="ECO:0000256" key="10">
    <source>
        <dbReference type="RuleBase" id="RU004389"/>
    </source>
</evidence>
<dbReference type="GeneID" id="78212026"/>
<evidence type="ECO:0000259" key="11">
    <source>
        <dbReference type="SMART" id="SM00841"/>
    </source>
</evidence>
<comment type="function">
    <text evidence="7 8">Involved in peptide bond synthesis. Stimulates efficient translation and peptide-bond synthesis on native or reconstituted 70S ribosomes in vitro. Probably functions indirectly by altering the affinity of the ribosome for aminoacyl-tRNA, thus increasing their reactivity as acceptors for peptidyl transferase.</text>
</comment>
<dbReference type="PANTHER" id="PTHR30053">
    <property type="entry name" value="ELONGATION FACTOR P"/>
    <property type="match status" value="1"/>
</dbReference>
<keyword evidence="5 8" id="KW-0251">Elongation factor</keyword>
<dbReference type="PANTHER" id="PTHR30053:SF12">
    <property type="entry name" value="ELONGATION FACTOR P (EF-P) FAMILY PROTEIN"/>
    <property type="match status" value="1"/>
</dbReference>
<evidence type="ECO:0000256" key="7">
    <source>
        <dbReference type="ARBA" id="ARBA00025469"/>
    </source>
</evidence>
<evidence type="ECO:0000256" key="8">
    <source>
        <dbReference type="HAMAP-Rule" id="MF_00141"/>
    </source>
</evidence>
<dbReference type="Pfam" id="PF08207">
    <property type="entry name" value="EFP_N"/>
    <property type="match status" value="1"/>
</dbReference>
<comment type="pathway">
    <text evidence="2 8">Protein biosynthesis; polypeptide chain elongation.</text>
</comment>
<dbReference type="NCBIfam" id="NF001810">
    <property type="entry name" value="PRK00529.1"/>
    <property type="match status" value="1"/>
</dbReference>
<dbReference type="FunFam" id="2.30.30.30:FF:000003">
    <property type="entry name" value="Elongation factor P"/>
    <property type="match status" value="1"/>
</dbReference>
<keyword evidence="6 8" id="KW-0648">Protein biosynthesis</keyword>
<evidence type="ECO:0000313" key="14">
    <source>
        <dbReference type="EMBL" id="QFG51091.1"/>
    </source>
</evidence>
<dbReference type="PROSITE" id="PS01275">
    <property type="entry name" value="EFP"/>
    <property type="match status" value="1"/>
</dbReference>
<dbReference type="Pfam" id="PF09285">
    <property type="entry name" value="Elong-fact-P_C"/>
    <property type="match status" value="1"/>
</dbReference>
<evidence type="ECO:0000256" key="9">
    <source>
        <dbReference type="NCBIfam" id="TIGR00038"/>
    </source>
</evidence>
<dbReference type="Gene3D" id="2.30.30.30">
    <property type="match status" value="1"/>
</dbReference>
<dbReference type="InterPro" id="IPR013185">
    <property type="entry name" value="Transl_elong_KOW-like"/>
</dbReference>
<dbReference type="EMBL" id="AP014808">
    <property type="protein sequence ID" value="BAQ57021.1"/>
    <property type="molecule type" value="Genomic_DNA"/>
</dbReference>
<dbReference type="HAMAP" id="MF_00141">
    <property type="entry name" value="EF_P"/>
    <property type="match status" value="1"/>
</dbReference>
<evidence type="ECO:0000256" key="1">
    <source>
        <dbReference type="ARBA" id="ARBA00004496"/>
    </source>
</evidence>
<dbReference type="Proteomes" id="UP000035709">
    <property type="component" value="Chromosome"/>
</dbReference>
<dbReference type="CDD" id="cd04470">
    <property type="entry name" value="S1_EF-P_repeat_1"/>
    <property type="match status" value="1"/>
</dbReference>
<evidence type="ECO:0000256" key="3">
    <source>
        <dbReference type="ARBA" id="ARBA00009479"/>
    </source>
</evidence>
<dbReference type="InterPro" id="IPR012340">
    <property type="entry name" value="NA-bd_OB-fold"/>
</dbReference>
<dbReference type="SMART" id="SM00841">
    <property type="entry name" value="Elong-fact-P_C"/>
    <property type="match status" value="1"/>
</dbReference>
<dbReference type="InterPro" id="IPR008991">
    <property type="entry name" value="Translation_prot_SH3-like_sf"/>
</dbReference>
<evidence type="ECO:0000313" key="15">
    <source>
        <dbReference type="Proteomes" id="UP000035709"/>
    </source>
</evidence>
<dbReference type="FunFam" id="2.40.50.140:FF:000009">
    <property type="entry name" value="Elongation factor P"/>
    <property type="match status" value="1"/>
</dbReference>
<dbReference type="InterPro" id="IPR015365">
    <property type="entry name" value="Elong-fact-P_C"/>
</dbReference>
<comment type="similarity">
    <text evidence="3 8 10">Belongs to the elongation factor P family.</text>
</comment>
<feature type="domain" description="Translation elongation factor P/YeiP central" evidence="12">
    <location>
        <begin position="69"/>
        <end position="123"/>
    </location>
</feature>
<dbReference type="GO" id="GO:0043043">
    <property type="term" value="P:peptide biosynthetic process"/>
    <property type="evidence" value="ECO:0007669"/>
    <property type="project" value="InterPro"/>
</dbReference>
<keyword evidence="4 8" id="KW-0963">Cytoplasm</keyword>
<proteinExistence type="inferred from homology"/>
<dbReference type="SUPFAM" id="SSF50104">
    <property type="entry name" value="Translation proteins SH3-like domain"/>
    <property type="match status" value="1"/>
</dbReference>
<evidence type="ECO:0000256" key="5">
    <source>
        <dbReference type="ARBA" id="ARBA00022768"/>
    </source>
</evidence>
<accession>A0A0D6A2Q6</accession>
<dbReference type="RefSeq" id="WP_054681332.1">
    <property type="nucleotide sequence ID" value="NZ_AP014808.1"/>
</dbReference>
<dbReference type="InterPro" id="IPR013852">
    <property type="entry name" value="Transl_elong_P/YeiP_CS"/>
</dbReference>
<organism evidence="13 15">
    <name type="scientific">Lactobacillus acetotolerans</name>
    <dbReference type="NCBI Taxonomy" id="1600"/>
    <lineage>
        <taxon>Bacteria</taxon>
        <taxon>Bacillati</taxon>
        <taxon>Bacillota</taxon>
        <taxon>Bacilli</taxon>
        <taxon>Lactobacillales</taxon>
        <taxon>Lactobacillaceae</taxon>
        <taxon>Lactobacillus</taxon>
    </lineage>
</organism>
<dbReference type="InterPro" id="IPR020599">
    <property type="entry name" value="Transl_elong_fac_P/YeiP"/>
</dbReference>
<dbReference type="Gene3D" id="2.40.50.140">
    <property type="entry name" value="Nucleic acid-binding proteins"/>
    <property type="match status" value="2"/>
</dbReference>
<evidence type="ECO:0000313" key="13">
    <source>
        <dbReference type="EMBL" id="BAQ57021.1"/>
    </source>
</evidence>
<dbReference type="InterPro" id="IPR014722">
    <property type="entry name" value="Rib_uL2_dom2"/>
</dbReference>
<dbReference type="CDD" id="cd05794">
    <property type="entry name" value="S1_EF-P_repeat_2"/>
    <property type="match status" value="1"/>
</dbReference>
<dbReference type="InterPro" id="IPR001059">
    <property type="entry name" value="Transl_elong_P/YeiP_cen"/>
</dbReference>
<dbReference type="GO" id="GO:0005829">
    <property type="term" value="C:cytosol"/>
    <property type="evidence" value="ECO:0007669"/>
    <property type="project" value="UniProtKB-ARBA"/>
</dbReference>
<reference evidence="14 16" key="2">
    <citation type="submission" date="2019-09" db="EMBL/GenBank/DDBJ databases">
        <title>Genome sequencing of Lactobacillus acetotolerans.</title>
        <authorList>
            <person name="Kim K."/>
        </authorList>
    </citation>
    <scope>NUCLEOTIDE SEQUENCE [LARGE SCALE GENOMIC DNA]</scope>
    <source>
        <strain evidence="14 16">LA749</strain>
    </source>
</reference>
<evidence type="ECO:0000256" key="2">
    <source>
        <dbReference type="ARBA" id="ARBA00004815"/>
    </source>
</evidence>
<evidence type="ECO:0000256" key="6">
    <source>
        <dbReference type="ARBA" id="ARBA00022917"/>
    </source>
</evidence>
<protein>
    <recommendedName>
        <fullName evidence="8 9">Elongation factor P</fullName>
        <shortName evidence="8">EF-P</shortName>
    </recommendedName>
</protein>
<comment type="subcellular location">
    <subcellularLocation>
        <location evidence="1 8">Cytoplasm</location>
    </subcellularLocation>
</comment>